<evidence type="ECO:0000256" key="5">
    <source>
        <dbReference type="SAM" id="SignalP"/>
    </source>
</evidence>
<proteinExistence type="evidence at transcript level"/>
<keyword evidence="3" id="KW-0455">Luminescence</keyword>
<reference evidence="6" key="1">
    <citation type="submission" date="2001-05" db="EMBL/GenBank/DDBJ databases">
        <title>Diversity and evolution of GFP-like fluorescent proteins.</title>
        <authorList>
            <person name="Matz M.V."/>
            <person name="Lukyanov S.A."/>
        </authorList>
    </citation>
    <scope>NUCLEOTIDE SEQUENCE</scope>
</reference>
<dbReference type="InterPro" id="IPR009017">
    <property type="entry name" value="GFP"/>
</dbReference>
<evidence type="ECO:0000256" key="1">
    <source>
        <dbReference type="ARBA" id="ARBA00008949"/>
    </source>
</evidence>
<evidence type="ECO:0000256" key="2">
    <source>
        <dbReference type="ARBA" id="ARBA00022991"/>
    </source>
</evidence>
<accession>Q8MMA2</accession>
<keyword evidence="5" id="KW-0732">Signal</keyword>
<keyword evidence="2" id="KW-0157">Chromophore</keyword>
<evidence type="ECO:0000256" key="3">
    <source>
        <dbReference type="ARBA" id="ARBA00023223"/>
    </source>
</evidence>
<organism evidence="6">
    <name type="scientific">Agaricia fragilis</name>
    <name type="common">Fragile saucer coral</name>
    <dbReference type="NCBI Taxonomy" id="165097"/>
    <lineage>
        <taxon>Eukaryota</taxon>
        <taxon>Metazoa</taxon>
        <taxon>Cnidaria</taxon>
        <taxon>Anthozoa</taxon>
        <taxon>Hexacorallia</taxon>
        <taxon>Scleractinia</taxon>
        <taxon>Fungiina</taxon>
        <taxon>Agariciidae</taxon>
        <taxon>Agaricia</taxon>
    </lineage>
</organism>
<evidence type="ECO:0000256" key="4">
    <source>
        <dbReference type="ARBA" id="ARBA00023262"/>
    </source>
</evidence>
<keyword evidence="4" id="KW-0599">Photoprotein</keyword>
<dbReference type="GO" id="GO:0008218">
    <property type="term" value="P:bioluminescence"/>
    <property type="evidence" value="ECO:0007669"/>
    <property type="project" value="UniProtKB-KW"/>
</dbReference>
<evidence type="ECO:0000313" key="6">
    <source>
        <dbReference type="EMBL" id="AAK71331.1"/>
    </source>
</evidence>
<dbReference type="InterPro" id="IPR011584">
    <property type="entry name" value="GFP-related"/>
</dbReference>
<feature type="chain" id="PRO_5004310766" evidence="5">
    <location>
        <begin position="26"/>
        <end position="259"/>
    </location>
</feature>
<feature type="signal peptide" evidence="5">
    <location>
        <begin position="1"/>
        <end position="25"/>
    </location>
</feature>
<dbReference type="AlphaFoldDB" id="Q8MMA2"/>
<dbReference type="Pfam" id="PF01353">
    <property type="entry name" value="GFP"/>
    <property type="match status" value="1"/>
</dbReference>
<dbReference type="Gene3D" id="2.40.155.10">
    <property type="entry name" value="Green fluorescent protein"/>
    <property type="match status" value="1"/>
</dbReference>
<dbReference type="SUPFAM" id="SSF54511">
    <property type="entry name" value="GFP-like"/>
    <property type="match status" value="1"/>
</dbReference>
<dbReference type="PROSITE" id="PS51257">
    <property type="entry name" value="PROKAR_LIPOPROTEIN"/>
    <property type="match status" value="1"/>
</dbReference>
<sequence length="259" mass="30018">MAISTLKNVIIIVIIYSCSTCAVWSNSNSESSFTNGIAEEMKTRVHLEGTVNGHSFTIKGEGRGYPYKGEQFMSLEVVNGAPLPFSFDILTPAFMYGNRVFTKYPPNIPDYFKQTFPEGYHWERNIPFEDQAACTVTSHIRLEEEERRFVNNVRFHCVNFPPNGPVMQRRILKWEPSTENIYPRDGFLEGHVDMTLRVEGGGYYRAEFKSTYKGKTPVRDMPDFHFIDHRIEITEHDEDYTNVELHDVSWARYSMLPTM</sequence>
<name>Q8MMA2_AGAFR</name>
<dbReference type="Gene3D" id="3.30.1300.40">
    <property type="match status" value="1"/>
</dbReference>
<dbReference type="EMBL" id="AY037765">
    <property type="protein sequence ID" value="AAK71331.1"/>
    <property type="molecule type" value="mRNA"/>
</dbReference>
<protein>
    <submittedName>
        <fullName evidence="6">Green fluorescent protein-like protein</fullName>
    </submittedName>
</protein>
<comment type="similarity">
    <text evidence="1">Belongs to the GFP family.</text>
</comment>